<dbReference type="EMBL" id="PUIV01000005">
    <property type="protein sequence ID" value="PWB94986.1"/>
    <property type="molecule type" value="Genomic_DNA"/>
</dbReference>
<evidence type="ECO:0000256" key="1">
    <source>
        <dbReference type="ARBA" id="ARBA00005947"/>
    </source>
</evidence>
<proteinExistence type="inferred from homology"/>
<comment type="similarity">
    <text evidence="1">Belongs to the histone deacetylase family.</text>
</comment>
<dbReference type="PANTHER" id="PTHR10625:SF10">
    <property type="entry name" value="HISTONE DEACETYLASE HDAC1"/>
    <property type="match status" value="1"/>
</dbReference>
<dbReference type="GO" id="GO:0040029">
    <property type="term" value="P:epigenetic regulation of gene expression"/>
    <property type="evidence" value="ECO:0007669"/>
    <property type="project" value="TreeGrafter"/>
</dbReference>
<sequence length="320" mass="33586">MAMIGRAVASESSTLVVTHASGLAHEVGAGRPDQPERLRAIAAALDADHFPALRRAEAPAAAREAILAVHAPSLLERLEKAAPQSGLATLGPDIVMSAGSLEAALRAAGAATFAVDAVMRKAARNAFVAMRPPGHHATRDAAMGFCFFNNAAIAAHHAIAAHGAERVAIVDFDVHHGNGLQDIFWSDRKVLYCSSHQSPHYPFTGAASERGAHDNIVNVPLAKGSGGVEFAQAWTQAILPRLDDFAPDILLICAGFDGHLHDPLGGLRLQRQDFAELTLRLAEIAARRCDGRVVSLLEGGYRPDDLAACVAAHIGALMGA</sequence>
<evidence type="ECO:0000313" key="4">
    <source>
        <dbReference type="Proteomes" id="UP000245137"/>
    </source>
</evidence>
<dbReference type="PRINTS" id="PR01270">
    <property type="entry name" value="HDASUPER"/>
</dbReference>
<feature type="domain" description="Histone deacetylase" evidence="2">
    <location>
        <begin position="32"/>
        <end position="316"/>
    </location>
</feature>
<dbReference type="InterPro" id="IPR037138">
    <property type="entry name" value="His_deacetylse_dom_sf"/>
</dbReference>
<dbReference type="CDD" id="cd11599">
    <property type="entry name" value="HDAC_classII_2"/>
    <property type="match status" value="1"/>
</dbReference>
<dbReference type="Proteomes" id="UP000245137">
    <property type="component" value="Unassembled WGS sequence"/>
</dbReference>
<dbReference type="InterPro" id="IPR023801">
    <property type="entry name" value="His_deacetylse_dom"/>
</dbReference>
<dbReference type="SUPFAM" id="SSF52768">
    <property type="entry name" value="Arginase/deacetylase"/>
    <property type="match status" value="1"/>
</dbReference>
<keyword evidence="4" id="KW-1185">Reference proteome</keyword>
<accession>A0A2U1STN7</accession>
<dbReference type="OrthoDB" id="9808367at2"/>
<protein>
    <submittedName>
        <fullName evidence="3">Acetoin utilization protein</fullName>
    </submittedName>
</protein>
<dbReference type="InterPro" id="IPR023696">
    <property type="entry name" value="Ureohydrolase_dom_sf"/>
</dbReference>
<organism evidence="3 4">
    <name type="scientific">Methylosinus sporium</name>
    <dbReference type="NCBI Taxonomy" id="428"/>
    <lineage>
        <taxon>Bacteria</taxon>
        <taxon>Pseudomonadati</taxon>
        <taxon>Pseudomonadota</taxon>
        <taxon>Alphaproteobacteria</taxon>
        <taxon>Hyphomicrobiales</taxon>
        <taxon>Methylocystaceae</taxon>
        <taxon>Methylosinus</taxon>
    </lineage>
</organism>
<dbReference type="Pfam" id="PF00850">
    <property type="entry name" value="Hist_deacetyl"/>
    <property type="match status" value="1"/>
</dbReference>
<dbReference type="PANTHER" id="PTHR10625">
    <property type="entry name" value="HISTONE DEACETYLASE HDAC1-RELATED"/>
    <property type="match status" value="1"/>
</dbReference>
<name>A0A2U1STN7_METSR</name>
<dbReference type="AlphaFoldDB" id="A0A2U1STN7"/>
<evidence type="ECO:0000313" key="3">
    <source>
        <dbReference type="EMBL" id="PWB94986.1"/>
    </source>
</evidence>
<gene>
    <name evidence="3" type="ORF">C5689_05455</name>
</gene>
<dbReference type="InterPro" id="IPR000286">
    <property type="entry name" value="HDACs"/>
</dbReference>
<comment type="caution">
    <text evidence="3">The sequence shown here is derived from an EMBL/GenBank/DDBJ whole genome shotgun (WGS) entry which is preliminary data.</text>
</comment>
<evidence type="ECO:0000259" key="2">
    <source>
        <dbReference type="Pfam" id="PF00850"/>
    </source>
</evidence>
<dbReference type="RefSeq" id="WP_108916354.1">
    <property type="nucleotide sequence ID" value="NZ_BGJY01000005.1"/>
</dbReference>
<reference evidence="3 4" key="1">
    <citation type="journal article" date="2018" name="Appl. Microbiol. Biotechnol.">
        <title>Co-cultivation of the strictly anaerobic methanogen Methanosarcina barkeri with aerobic methanotrophs in an oxygen-limited membrane bioreactor.</title>
        <authorList>
            <person name="In 't Zandt M.H."/>
            <person name="van den Bosch T.J.M."/>
            <person name="Rijkers R."/>
            <person name="van Kessel M.A.H.J."/>
            <person name="Jetten M.S.M."/>
            <person name="Welte C.U."/>
        </authorList>
    </citation>
    <scope>NUCLEOTIDE SEQUENCE [LARGE SCALE GENOMIC DNA]</scope>
    <source>
        <strain evidence="3 4">DSM 17706</strain>
    </source>
</reference>
<dbReference type="GO" id="GO:0004407">
    <property type="term" value="F:histone deacetylase activity"/>
    <property type="evidence" value="ECO:0007669"/>
    <property type="project" value="TreeGrafter"/>
</dbReference>
<dbReference type="Gene3D" id="3.40.800.20">
    <property type="entry name" value="Histone deacetylase domain"/>
    <property type="match status" value="1"/>
</dbReference>